<dbReference type="AlphaFoldDB" id="A0AAU7YHX0"/>
<accession>A0AAU7YHX0</accession>
<sequence>MAAIAAAALAVGGITYMMLKPSTEMDEVEEEQDITGDERKA</sequence>
<gene>
    <name evidence="1" type="ORF">ABS808_05560</name>
</gene>
<evidence type="ECO:0000313" key="1">
    <source>
        <dbReference type="EMBL" id="XCA33216.1"/>
    </source>
</evidence>
<proteinExistence type="predicted"/>
<organism evidence="1">
    <name type="scientific">Wolbachia endosymbiont of Polyergus mexicanus</name>
    <dbReference type="NCBI Taxonomy" id="3171167"/>
    <lineage>
        <taxon>Bacteria</taxon>
        <taxon>Pseudomonadati</taxon>
        <taxon>Pseudomonadota</taxon>
        <taxon>Alphaproteobacteria</taxon>
        <taxon>Rickettsiales</taxon>
        <taxon>Anaplasmataceae</taxon>
        <taxon>Wolbachieae</taxon>
        <taxon>Wolbachia</taxon>
    </lineage>
</organism>
<dbReference type="EMBL" id="CP158586">
    <property type="protein sequence ID" value="XCA33216.1"/>
    <property type="molecule type" value="Genomic_DNA"/>
</dbReference>
<protein>
    <submittedName>
        <fullName evidence="1">Uncharacterized protein</fullName>
    </submittedName>
</protein>
<reference evidence="1" key="1">
    <citation type="submission" date="2024-06" db="EMBL/GenBank/DDBJ databases">
        <title>Genome assembly of the Polyergus mexicanus.</title>
        <authorList>
            <person name="Cash E."/>
            <person name="Tustsui N.D."/>
            <person name="Ward P."/>
            <person name="Nguyen O."/>
            <person name="Sahasrabudhe R."/>
            <person name="Fairbairn C.W."/>
            <person name="Seligmann W.E."/>
            <person name="Sacco S."/>
            <person name="Beraut E."/>
            <person name="Miller C."/>
            <person name="Toffelmier E."/>
            <person name="Shaffer H.B."/>
        </authorList>
    </citation>
    <scope>NUCLEOTIDE SEQUENCE</scope>
    <source>
        <strain evidence="1">NDT 795.1</strain>
    </source>
</reference>
<name>A0AAU7YHX0_9RICK</name>